<gene>
    <name evidence="2" type="ORF">CLV72_108288</name>
</gene>
<evidence type="ECO:0000313" key="2">
    <source>
        <dbReference type="EMBL" id="PRX96281.1"/>
    </source>
</evidence>
<sequence length="292" mass="31075">MVRLWRIWSLGACRHAAFRLWSGRTIPPRPEPDAVATGRPCDLVVPKRVLTAGRAVLGRLCGNRHTCAHGRVPLRCVAVAALVQVDRLCGGRVCGWSWFMSAFAVCRLRDGLARLSAASAYCGAVAVVRPWVAGSGHNSPPVASLLRDGCRIGAGGRFRGHHVCGWSWSVSAFAVCRVRDGLAPPSAASGDCGDVALVWPWAAIAASAARLPFEGSAAPWQAVGDCHCRRPWERAGICGQGRHSGRSCGTSRTVSSSTTRGRRRWTGPRRLARACGPALDALADPGTNRSRS</sequence>
<comment type="caution">
    <text evidence="2">The sequence shown here is derived from an EMBL/GenBank/DDBJ whole genome shotgun (WGS) entry which is preliminary data.</text>
</comment>
<evidence type="ECO:0000256" key="1">
    <source>
        <dbReference type="SAM" id="MobiDB-lite"/>
    </source>
</evidence>
<feature type="region of interest" description="Disordered" evidence="1">
    <location>
        <begin position="242"/>
        <end position="267"/>
    </location>
</feature>
<reference evidence="2 3" key="1">
    <citation type="submission" date="2018-03" db="EMBL/GenBank/DDBJ databases">
        <title>Genomic Encyclopedia of Archaeal and Bacterial Type Strains, Phase II (KMG-II): from individual species to whole genera.</title>
        <authorList>
            <person name="Goeker M."/>
        </authorList>
    </citation>
    <scope>NUCLEOTIDE SEQUENCE [LARGE SCALE GENOMIC DNA]</scope>
    <source>
        <strain evidence="2 3">DSM 45601</strain>
    </source>
</reference>
<organism evidence="2 3">
    <name type="scientific">Allonocardiopsis opalescens</name>
    <dbReference type="NCBI Taxonomy" id="1144618"/>
    <lineage>
        <taxon>Bacteria</taxon>
        <taxon>Bacillati</taxon>
        <taxon>Actinomycetota</taxon>
        <taxon>Actinomycetes</taxon>
        <taxon>Streptosporangiales</taxon>
        <taxon>Allonocardiopsis</taxon>
    </lineage>
</organism>
<keyword evidence="3" id="KW-1185">Reference proteome</keyword>
<feature type="compositionally biased region" description="Low complexity" evidence="1">
    <location>
        <begin position="246"/>
        <end position="259"/>
    </location>
</feature>
<accession>A0A2T0PXL9</accession>
<protein>
    <submittedName>
        <fullName evidence="2">Uncharacterized protein</fullName>
    </submittedName>
</protein>
<dbReference type="Proteomes" id="UP000237846">
    <property type="component" value="Unassembled WGS sequence"/>
</dbReference>
<name>A0A2T0PXL9_9ACTN</name>
<evidence type="ECO:0000313" key="3">
    <source>
        <dbReference type="Proteomes" id="UP000237846"/>
    </source>
</evidence>
<proteinExistence type="predicted"/>
<dbReference type="AlphaFoldDB" id="A0A2T0PXL9"/>
<dbReference type="EMBL" id="PVZC01000008">
    <property type="protein sequence ID" value="PRX96281.1"/>
    <property type="molecule type" value="Genomic_DNA"/>
</dbReference>